<dbReference type="InterPro" id="IPR029105">
    <property type="entry name" value="CAF1-p150_C2"/>
</dbReference>
<dbReference type="Proteomes" id="UP001164746">
    <property type="component" value="Chromosome 3"/>
</dbReference>
<protein>
    <submittedName>
        <fullName evidence="11">CA1AA-like protein</fullName>
    </submittedName>
</protein>
<feature type="region of interest" description="Disordered" evidence="7">
    <location>
        <begin position="849"/>
        <end position="1043"/>
    </location>
</feature>
<feature type="compositionally biased region" description="Basic and acidic residues" evidence="7">
    <location>
        <begin position="259"/>
        <end position="392"/>
    </location>
</feature>
<keyword evidence="4" id="KW-0143">Chaperone</keyword>
<evidence type="ECO:0000259" key="9">
    <source>
        <dbReference type="Pfam" id="PF12253"/>
    </source>
</evidence>
<feature type="domain" description="Chromatin assembly factor 1 subunit p150 C-terminal" evidence="10">
    <location>
        <begin position="782"/>
        <end position="853"/>
    </location>
</feature>
<feature type="compositionally biased region" description="Basic and acidic residues" evidence="7">
    <location>
        <begin position="158"/>
        <end position="187"/>
    </location>
</feature>
<feature type="compositionally biased region" description="Acidic residues" evidence="7">
    <location>
        <begin position="536"/>
        <end position="579"/>
    </location>
</feature>
<comment type="subcellular location">
    <subcellularLocation>
        <location evidence="1">Nucleus</location>
    </subcellularLocation>
</comment>
<feature type="compositionally biased region" description="Polar residues" evidence="7">
    <location>
        <begin position="666"/>
        <end position="681"/>
    </location>
</feature>
<evidence type="ECO:0000256" key="7">
    <source>
        <dbReference type="SAM" id="MobiDB-lite"/>
    </source>
</evidence>
<accession>A0ABY7DKQ3</accession>
<keyword evidence="2" id="KW-0235">DNA replication</keyword>
<feature type="region of interest" description="Disordered" evidence="7">
    <location>
        <begin position="731"/>
        <end position="784"/>
    </location>
</feature>
<name>A0ABY7DKQ3_MYAAR</name>
<keyword evidence="5" id="KW-0234">DNA repair</keyword>
<dbReference type="InterPro" id="IPR021644">
    <property type="entry name" value="CAF-1_p150_acidic"/>
</dbReference>
<evidence type="ECO:0000256" key="2">
    <source>
        <dbReference type="ARBA" id="ARBA00022705"/>
    </source>
</evidence>
<dbReference type="PANTHER" id="PTHR15272:SF0">
    <property type="entry name" value="CHROMATIN ASSEMBLY FACTOR 1 SUBUNIT A"/>
    <property type="match status" value="1"/>
</dbReference>
<evidence type="ECO:0000313" key="11">
    <source>
        <dbReference type="EMBL" id="WAQ97773.1"/>
    </source>
</evidence>
<feature type="compositionally biased region" description="Basic and acidic residues" evidence="7">
    <location>
        <begin position="136"/>
        <end position="148"/>
    </location>
</feature>
<feature type="region of interest" description="Disordered" evidence="7">
    <location>
        <begin position="1"/>
        <end position="409"/>
    </location>
</feature>
<evidence type="ECO:0000256" key="6">
    <source>
        <dbReference type="ARBA" id="ARBA00023242"/>
    </source>
</evidence>
<sequence length="1043" mass="117786">MMETMECPPSKKLKQGRLPFKPLDPVGQTRPGGTPPGCKKRKLSDNESPSAKQIRTSVTSLPNNKLPSNECDHEVSSSSEAEVALENPLLKPGKKLNTLDKFFAKKQPNSDQGEISSTNQIEIDLTDDVNEESEDNSTKKVNENDIESKTSTNVAKGDNNDNHSVNDEKKEQVAEKNDDSKDSTDNKENDDDGVGEVSFIQDSSVCEDALKTPAKEKGLESIFNTPAASGDSASSTPAQNSASGSECTQSLSDKKKSKSMSESKKKERDEQRQRAKEEKEREREERKKEKEREREEKKRELTEKKKQKEEQKEKEKAEKEKARLEEKEKKEKERQDKLKQKEEEKRMKDKENEAKLEEKRQKEEERKKKDEEKRKEEEEKQKLKEKKAEKFKGFFIQKDPSSSPPKPNEVKEGLFMPFECMPHMKLAPSTRRQPLTHDARTQLDKLLNTQICDKTYVKSLKSAEFVPGKSLKTWPRKPEEDDDVEMLSHDAETIKKVTHRVKFLKFRENNRPAYYGTWSKISRKLSARNPFRQDEELLDYEVDSDDEWEEEEPGESVSSDEEDGDEEKVMEDMDPDADDWMVPHGYLSDDEGLKDEEEVDQASKQDLQRVRQAAWESELKRQAKPLKMIAIGCVWEADNTTTIAAQQLETLLKFKAVCLMEGPIDTSLTGSSKNDRTQTSGDAGEGKTRLSLKAKAVPEEGMTDLIRLVHGNPMGMKNMVKEFQHFWQKKVSQDSTGTDQSEPAKLDNSNGKSDAKSANLETSMEVGEKGDKVEKSGPDDGKVETQDNLIISKRQLDKKILAIACREKRPDHKKVCWYVNADILKQYGMEDIQLPNSWEYVKVKAPTWAREKTPAPKPEETATPKAPPSVPKIMQFAQPMSPAQIQAMGTVANKDANKESKQEEDEKPVKEVMEISAGENPAENTPSKPVVPPDQRSIIDMFSPAARKALNSSKKKSSPNMKKTSGSIQEKSAKEKADAQSSNEKTPAKHTTPKAGMSPGLNLLNNMMSSPELMKKSPKQATLEARSESTTEEPMDVDIIVLD</sequence>
<feature type="domain" description="Chromatin assembly factor 1 p150 subunit acidic region" evidence="8">
    <location>
        <begin position="293"/>
        <end position="425"/>
    </location>
</feature>
<dbReference type="InterPro" id="IPR022043">
    <property type="entry name" value="CAF1A_DD"/>
</dbReference>
<feature type="compositionally biased region" description="Acidic residues" evidence="7">
    <location>
        <begin position="588"/>
        <end position="600"/>
    </location>
</feature>
<feature type="compositionally biased region" description="Polar residues" evidence="7">
    <location>
        <begin position="733"/>
        <end position="752"/>
    </location>
</feature>
<evidence type="ECO:0000256" key="5">
    <source>
        <dbReference type="ARBA" id="ARBA00023204"/>
    </source>
</evidence>
<dbReference type="Pfam" id="PF11600">
    <property type="entry name" value="CAF1A_acidic"/>
    <property type="match status" value="1"/>
</dbReference>
<feature type="compositionally biased region" description="Polar residues" evidence="7">
    <location>
        <begin position="107"/>
        <end position="121"/>
    </location>
</feature>
<feature type="compositionally biased region" description="Low complexity" evidence="7">
    <location>
        <begin position="76"/>
        <end position="86"/>
    </location>
</feature>
<evidence type="ECO:0000259" key="8">
    <source>
        <dbReference type="Pfam" id="PF11600"/>
    </source>
</evidence>
<dbReference type="PANTHER" id="PTHR15272">
    <property type="entry name" value="CHROMATIN ASSEMBLY FACTOR 1 SUBUNIT A CAF-1 SUBUNIT A"/>
    <property type="match status" value="1"/>
</dbReference>
<keyword evidence="12" id="KW-1185">Reference proteome</keyword>
<evidence type="ECO:0000256" key="4">
    <source>
        <dbReference type="ARBA" id="ARBA00023186"/>
    </source>
</evidence>
<reference evidence="11" key="1">
    <citation type="submission" date="2022-11" db="EMBL/GenBank/DDBJ databases">
        <title>Centuries of genome instability and evolution in soft-shell clam transmissible cancer (bioRxiv).</title>
        <authorList>
            <person name="Hart S.F.M."/>
            <person name="Yonemitsu M.A."/>
            <person name="Giersch R.M."/>
            <person name="Beal B.F."/>
            <person name="Arriagada G."/>
            <person name="Davis B.W."/>
            <person name="Ostrander E.A."/>
            <person name="Goff S.P."/>
            <person name="Metzger M.J."/>
        </authorList>
    </citation>
    <scope>NUCLEOTIDE SEQUENCE</scope>
    <source>
        <strain evidence="11">MELC-2E11</strain>
        <tissue evidence="11">Siphon/mantle</tissue>
    </source>
</reference>
<feature type="region of interest" description="Disordered" evidence="7">
    <location>
        <begin position="665"/>
        <end position="691"/>
    </location>
</feature>
<feature type="region of interest" description="Disordered" evidence="7">
    <location>
        <begin position="536"/>
        <end position="604"/>
    </location>
</feature>
<dbReference type="Pfam" id="PF15539">
    <property type="entry name" value="CAF1-p150_C2"/>
    <property type="match status" value="1"/>
</dbReference>
<feature type="compositionally biased region" description="Polar residues" evidence="7">
    <location>
        <begin position="222"/>
        <end position="249"/>
    </location>
</feature>
<evidence type="ECO:0000256" key="3">
    <source>
        <dbReference type="ARBA" id="ARBA00022763"/>
    </source>
</evidence>
<dbReference type="EMBL" id="CP111014">
    <property type="protein sequence ID" value="WAQ97773.1"/>
    <property type="molecule type" value="Genomic_DNA"/>
</dbReference>
<evidence type="ECO:0000256" key="1">
    <source>
        <dbReference type="ARBA" id="ARBA00004123"/>
    </source>
</evidence>
<gene>
    <name evidence="11" type="ORF">MAR_022146</name>
</gene>
<feature type="compositionally biased region" description="Basic and acidic residues" evidence="7">
    <location>
        <begin position="849"/>
        <end position="862"/>
    </location>
</feature>
<feature type="compositionally biased region" description="Basic and acidic residues" evidence="7">
    <location>
        <begin position="766"/>
        <end position="784"/>
    </location>
</feature>
<feature type="compositionally biased region" description="Acidic residues" evidence="7">
    <location>
        <begin position="124"/>
        <end position="135"/>
    </location>
</feature>
<evidence type="ECO:0000259" key="10">
    <source>
        <dbReference type="Pfam" id="PF15539"/>
    </source>
</evidence>
<feature type="compositionally biased region" description="Basic and acidic residues" evidence="7">
    <location>
        <begin position="208"/>
        <end position="219"/>
    </location>
</feature>
<proteinExistence type="predicted"/>
<dbReference type="Pfam" id="PF12253">
    <property type="entry name" value="CAF1A_dimeriz"/>
    <property type="match status" value="1"/>
</dbReference>
<keyword evidence="6" id="KW-0539">Nucleus</keyword>
<evidence type="ECO:0000313" key="12">
    <source>
        <dbReference type="Proteomes" id="UP001164746"/>
    </source>
</evidence>
<feature type="compositionally biased region" description="Polar residues" evidence="7">
    <location>
        <begin position="46"/>
        <end position="67"/>
    </location>
</feature>
<organism evidence="11 12">
    <name type="scientific">Mya arenaria</name>
    <name type="common">Soft-shell clam</name>
    <dbReference type="NCBI Taxonomy" id="6604"/>
    <lineage>
        <taxon>Eukaryota</taxon>
        <taxon>Metazoa</taxon>
        <taxon>Spiralia</taxon>
        <taxon>Lophotrochozoa</taxon>
        <taxon>Mollusca</taxon>
        <taxon>Bivalvia</taxon>
        <taxon>Autobranchia</taxon>
        <taxon>Heteroconchia</taxon>
        <taxon>Euheterodonta</taxon>
        <taxon>Imparidentia</taxon>
        <taxon>Neoheterodontei</taxon>
        <taxon>Myida</taxon>
        <taxon>Myoidea</taxon>
        <taxon>Myidae</taxon>
        <taxon>Mya</taxon>
    </lineage>
</organism>
<feature type="domain" description="Chromatin assembly factor 1 subunit A dimerization" evidence="9">
    <location>
        <begin position="502"/>
        <end position="572"/>
    </location>
</feature>
<keyword evidence="3" id="KW-0227">DNA damage</keyword>